<evidence type="ECO:0000256" key="2">
    <source>
        <dbReference type="SAM" id="Phobius"/>
    </source>
</evidence>
<dbReference type="OrthoDB" id="2051525at2"/>
<dbReference type="STRING" id="360807.ERS852392_01917"/>
<keyword evidence="2" id="KW-0812">Transmembrane</keyword>
<organism evidence="3 4">
    <name type="scientific">Roseburia inulinivorans</name>
    <dbReference type="NCBI Taxonomy" id="360807"/>
    <lineage>
        <taxon>Bacteria</taxon>
        <taxon>Bacillati</taxon>
        <taxon>Bacillota</taxon>
        <taxon>Clostridia</taxon>
        <taxon>Lachnospirales</taxon>
        <taxon>Lachnospiraceae</taxon>
        <taxon>Roseburia</taxon>
    </lineage>
</organism>
<gene>
    <name evidence="3" type="ORF">RIL183_05521</name>
</gene>
<feature type="region of interest" description="Disordered" evidence="1">
    <location>
        <begin position="1"/>
        <end position="48"/>
    </location>
</feature>
<dbReference type="EMBL" id="CVRS01000080">
    <property type="protein sequence ID" value="CRL40268.1"/>
    <property type="molecule type" value="Genomic_DNA"/>
</dbReference>
<keyword evidence="4" id="KW-1185">Reference proteome</keyword>
<proteinExistence type="predicted"/>
<evidence type="ECO:0000256" key="1">
    <source>
        <dbReference type="SAM" id="MobiDB-lite"/>
    </source>
</evidence>
<dbReference type="Proteomes" id="UP000049828">
    <property type="component" value="Unassembled WGS sequence"/>
</dbReference>
<dbReference type="AlphaFoldDB" id="A0A0M6WS60"/>
<keyword evidence="2" id="KW-1133">Transmembrane helix</keyword>
<evidence type="ECO:0000313" key="4">
    <source>
        <dbReference type="Proteomes" id="UP000049828"/>
    </source>
</evidence>
<feature type="compositionally biased region" description="Basic and acidic residues" evidence="1">
    <location>
        <begin position="22"/>
        <end position="48"/>
    </location>
</feature>
<sequence length="168" mass="19719">MPSRTVNHNNRNRAAYQVDGNTVRRMEAMPDYRKERRDRQEREREEELRKRRRAAARNQAKALRMSKSYVVFLTMAVTVFGIFCGAYIKLQSDVTARMKKIASLESQVTDLKADNDEAYKRINTAVDLDVIKEKAINELGMFYATQDQIVYYSVDKTDYMNQYNEIPQ</sequence>
<keyword evidence="2" id="KW-0472">Membrane</keyword>
<evidence type="ECO:0000313" key="3">
    <source>
        <dbReference type="EMBL" id="CRL40268.1"/>
    </source>
</evidence>
<feature type="transmembrane region" description="Helical" evidence="2">
    <location>
        <begin position="69"/>
        <end position="90"/>
    </location>
</feature>
<name>A0A0M6WS60_9FIRM</name>
<evidence type="ECO:0008006" key="5">
    <source>
        <dbReference type="Google" id="ProtNLM"/>
    </source>
</evidence>
<reference evidence="4" key="1">
    <citation type="submission" date="2015-05" db="EMBL/GenBank/DDBJ databases">
        <authorList>
            <consortium name="Pathogen Informatics"/>
        </authorList>
    </citation>
    <scope>NUCLEOTIDE SEQUENCE [LARGE SCALE GENOMIC DNA]</scope>
    <source>
        <strain evidence="4">L1-83</strain>
    </source>
</reference>
<protein>
    <recommendedName>
        <fullName evidence="5">Protein required for the initiation of cell division</fullName>
    </recommendedName>
</protein>
<accession>A0A0M6WS60</accession>
<dbReference type="RefSeq" id="WP_055039921.1">
    <property type="nucleotide sequence ID" value="NZ_CVRS01000080.1"/>
</dbReference>